<dbReference type="Proteomes" id="UP000229381">
    <property type="component" value="Unassembled WGS sequence"/>
</dbReference>
<proteinExistence type="predicted"/>
<dbReference type="NCBIfam" id="TIGR02532">
    <property type="entry name" value="IV_pilin_GFxxxE"/>
    <property type="match status" value="1"/>
</dbReference>
<dbReference type="SUPFAM" id="SSF54523">
    <property type="entry name" value="Pili subunits"/>
    <property type="match status" value="1"/>
</dbReference>
<dbReference type="AlphaFoldDB" id="A0A2H0MNK2"/>
<feature type="transmembrane region" description="Helical" evidence="1">
    <location>
        <begin position="20"/>
        <end position="41"/>
    </location>
</feature>
<dbReference type="Pfam" id="PF07963">
    <property type="entry name" value="N_methyl"/>
    <property type="match status" value="1"/>
</dbReference>
<gene>
    <name evidence="2" type="ORF">COV64_02275</name>
</gene>
<dbReference type="EMBL" id="PCWI01000049">
    <property type="protein sequence ID" value="PIQ98248.1"/>
    <property type="molecule type" value="Genomic_DNA"/>
</dbReference>
<evidence type="ECO:0000256" key="1">
    <source>
        <dbReference type="SAM" id="Phobius"/>
    </source>
</evidence>
<dbReference type="PROSITE" id="PS00409">
    <property type="entry name" value="PROKAR_NTER_METHYL"/>
    <property type="match status" value="1"/>
</dbReference>
<keyword evidence="1" id="KW-0812">Transmembrane</keyword>
<sequence length="193" mass="21470">MYTSGGKNMKNRGFTLVELLVGMVIFSLVGGIAAGVLLSGLRAQRKTLAYQELLSQTSYLMEYMSRSLRMARKELSAPACLSQNGLNYEVAEIVPGHSGLKFKNYQGICQGFFLQGDQLKEWKEGYAEPLSLTSADLEVLSFNPHLFGESQGTIEEPDNDQSKVTIFFDIKGKEESKIKIQTTVSQRNLDILQ</sequence>
<evidence type="ECO:0000313" key="3">
    <source>
        <dbReference type="Proteomes" id="UP000229381"/>
    </source>
</evidence>
<evidence type="ECO:0000313" key="2">
    <source>
        <dbReference type="EMBL" id="PIQ98248.1"/>
    </source>
</evidence>
<keyword evidence="1" id="KW-1133">Transmembrane helix</keyword>
<organism evidence="2 3">
    <name type="scientific">Candidatus Nealsonbacteria bacterium CG11_big_fil_rev_8_21_14_0_20_39_9</name>
    <dbReference type="NCBI Taxonomy" id="1974715"/>
    <lineage>
        <taxon>Bacteria</taxon>
        <taxon>Candidatus Nealsoniibacteriota</taxon>
    </lineage>
</organism>
<reference evidence="2 3" key="1">
    <citation type="submission" date="2017-09" db="EMBL/GenBank/DDBJ databases">
        <title>Depth-based differentiation of microbial function through sediment-hosted aquifers and enrichment of novel symbionts in the deep terrestrial subsurface.</title>
        <authorList>
            <person name="Probst A.J."/>
            <person name="Ladd B."/>
            <person name="Jarett J.K."/>
            <person name="Geller-Mcgrath D.E."/>
            <person name="Sieber C.M."/>
            <person name="Emerson J.B."/>
            <person name="Anantharaman K."/>
            <person name="Thomas B.C."/>
            <person name="Malmstrom R."/>
            <person name="Stieglmeier M."/>
            <person name="Klingl A."/>
            <person name="Woyke T."/>
            <person name="Ryan C.M."/>
            <person name="Banfield J.F."/>
        </authorList>
    </citation>
    <scope>NUCLEOTIDE SEQUENCE [LARGE SCALE GENOMIC DNA]</scope>
    <source>
        <strain evidence="2">CG11_big_fil_rev_8_21_14_0_20_39_9</strain>
    </source>
</reference>
<dbReference type="InterPro" id="IPR012902">
    <property type="entry name" value="N_methyl_site"/>
</dbReference>
<accession>A0A2H0MNK2</accession>
<keyword evidence="1" id="KW-0472">Membrane</keyword>
<comment type="caution">
    <text evidence="2">The sequence shown here is derived from an EMBL/GenBank/DDBJ whole genome shotgun (WGS) entry which is preliminary data.</text>
</comment>
<name>A0A2H0MNK2_9BACT</name>
<protein>
    <recommendedName>
        <fullName evidence="4">Prepilin-type N-terminal cleavage/methylation domain-containing protein</fullName>
    </recommendedName>
</protein>
<dbReference type="InterPro" id="IPR045584">
    <property type="entry name" value="Pilin-like"/>
</dbReference>
<evidence type="ECO:0008006" key="4">
    <source>
        <dbReference type="Google" id="ProtNLM"/>
    </source>
</evidence>